<proteinExistence type="predicted"/>
<accession>A0A4Y2AFZ0</accession>
<organism evidence="1 2">
    <name type="scientific">Araneus ventricosus</name>
    <name type="common">Orbweaver spider</name>
    <name type="synonym">Epeira ventricosa</name>
    <dbReference type="NCBI Taxonomy" id="182803"/>
    <lineage>
        <taxon>Eukaryota</taxon>
        <taxon>Metazoa</taxon>
        <taxon>Ecdysozoa</taxon>
        <taxon>Arthropoda</taxon>
        <taxon>Chelicerata</taxon>
        <taxon>Arachnida</taxon>
        <taxon>Araneae</taxon>
        <taxon>Araneomorphae</taxon>
        <taxon>Entelegynae</taxon>
        <taxon>Araneoidea</taxon>
        <taxon>Araneidae</taxon>
        <taxon>Araneus</taxon>
    </lineage>
</organism>
<evidence type="ECO:0000313" key="2">
    <source>
        <dbReference type="Proteomes" id="UP000499080"/>
    </source>
</evidence>
<evidence type="ECO:0000313" key="1">
    <source>
        <dbReference type="EMBL" id="GBL78772.1"/>
    </source>
</evidence>
<dbReference type="Proteomes" id="UP000499080">
    <property type="component" value="Unassembled WGS sequence"/>
</dbReference>
<keyword evidence="2" id="KW-1185">Reference proteome</keyword>
<dbReference type="EMBL" id="BGPR01000016">
    <property type="protein sequence ID" value="GBL78772.1"/>
    <property type="molecule type" value="Genomic_DNA"/>
</dbReference>
<reference evidence="1 2" key="1">
    <citation type="journal article" date="2019" name="Sci. Rep.">
        <title>Orb-weaving spider Araneus ventricosus genome elucidates the spidroin gene catalogue.</title>
        <authorList>
            <person name="Kono N."/>
            <person name="Nakamura H."/>
            <person name="Ohtoshi R."/>
            <person name="Moran D.A.P."/>
            <person name="Shinohara A."/>
            <person name="Yoshida Y."/>
            <person name="Fujiwara M."/>
            <person name="Mori M."/>
            <person name="Tomita M."/>
            <person name="Arakawa K."/>
        </authorList>
    </citation>
    <scope>NUCLEOTIDE SEQUENCE [LARGE SCALE GENOMIC DNA]</scope>
</reference>
<protein>
    <submittedName>
        <fullName evidence="1">Uncharacterized protein</fullName>
    </submittedName>
</protein>
<comment type="caution">
    <text evidence="1">The sequence shown here is derived from an EMBL/GenBank/DDBJ whole genome shotgun (WGS) entry which is preliminary data.</text>
</comment>
<dbReference type="AlphaFoldDB" id="A0A4Y2AFZ0"/>
<sequence>MGIKNLRTTNFCIVFVLELRPRYGITIISTIDLSTSNRRHDFNPKGIIICFHFDLELNAFRREMSTSLQLDQNHKKIRKTQSASSATSSAALNEKENIANFRLFVRDRRSNLCSHGQWS</sequence>
<name>A0A4Y2AFZ0_ARAVE</name>
<gene>
    <name evidence="1" type="ORF">AVEN_65313_1</name>
</gene>